<dbReference type="EC" id="3.5.4.3" evidence="4"/>
<feature type="domain" description="Amidohydrolase-related" evidence="12">
    <location>
        <begin position="67"/>
        <end position="465"/>
    </location>
</feature>
<evidence type="ECO:0000256" key="4">
    <source>
        <dbReference type="ARBA" id="ARBA00012781"/>
    </source>
</evidence>
<dbReference type="AlphaFoldDB" id="A0A2A9NVP0"/>
<evidence type="ECO:0000256" key="11">
    <source>
        <dbReference type="ARBA" id="ARBA00083147"/>
    </source>
</evidence>
<evidence type="ECO:0000256" key="5">
    <source>
        <dbReference type="ARBA" id="ARBA00022723"/>
    </source>
</evidence>
<comment type="cofactor">
    <cofactor evidence="1">
        <name>Zn(2+)</name>
        <dbReference type="ChEBI" id="CHEBI:29105"/>
    </cofactor>
</comment>
<evidence type="ECO:0000313" key="14">
    <source>
        <dbReference type="Proteomes" id="UP000242287"/>
    </source>
</evidence>
<dbReference type="Gene3D" id="3.20.20.140">
    <property type="entry name" value="Metal-dependent hydrolases"/>
    <property type="match status" value="1"/>
</dbReference>
<dbReference type="STRING" id="703135.A0A2A9NVP0"/>
<evidence type="ECO:0000256" key="2">
    <source>
        <dbReference type="ARBA" id="ARBA00004984"/>
    </source>
</evidence>
<dbReference type="GO" id="GO:0008892">
    <property type="term" value="F:guanine deaminase activity"/>
    <property type="evidence" value="ECO:0007669"/>
    <property type="project" value="UniProtKB-EC"/>
</dbReference>
<keyword evidence="6" id="KW-0378">Hydrolase</keyword>
<evidence type="ECO:0000256" key="6">
    <source>
        <dbReference type="ARBA" id="ARBA00022801"/>
    </source>
</evidence>
<dbReference type="FunFam" id="3.20.20.140:FF:000022">
    <property type="entry name" value="Guanine deaminase"/>
    <property type="match status" value="1"/>
</dbReference>
<dbReference type="PANTHER" id="PTHR11271">
    <property type="entry name" value="GUANINE DEAMINASE"/>
    <property type="match status" value="1"/>
</dbReference>
<evidence type="ECO:0000256" key="7">
    <source>
        <dbReference type="ARBA" id="ARBA00022833"/>
    </source>
</evidence>
<dbReference type="Pfam" id="PF01979">
    <property type="entry name" value="Amidohydro_1"/>
    <property type="match status" value="1"/>
</dbReference>
<dbReference type="EMBL" id="KZ301985">
    <property type="protein sequence ID" value="PFH51742.1"/>
    <property type="molecule type" value="Genomic_DNA"/>
</dbReference>
<dbReference type="UniPathway" id="UPA00603">
    <property type="reaction ID" value="UER00660"/>
</dbReference>
<dbReference type="OrthoDB" id="194468at2759"/>
<dbReference type="SUPFAM" id="SSF51338">
    <property type="entry name" value="Composite domain of metallo-dependent hydrolases"/>
    <property type="match status" value="1"/>
</dbReference>
<dbReference type="GO" id="GO:0005829">
    <property type="term" value="C:cytosol"/>
    <property type="evidence" value="ECO:0007669"/>
    <property type="project" value="TreeGrafter"/>
</dbReference>
<protein>
    <recommendedName>
        <fullName evidence="10">Probable guanine deaminase</fullName>
        <ecNumber evidence="4">3.5.4.3</ecNumber>
    </recommendedName>
    <alternativeName>
        <fullName evidence="11">Guanine aminohydrolase</fullName>
    </alternativeName>
</protein>
<evidence type="ECO:0000256" key="1">
    <source>
        <dbReference type="ARBA" id="ARBA00001947"/>
    </source>
</evidence>
<dbReference type="InterPro" id="IPR006680">
    <property type="entry name" value="Amidohydro-rel"/>
</dbReference>
<proteinExistence type="inferred from homology"/>
<evidence type="ECO:0000259" key="12">
    <source>
        <dbReference type="Pfam" id="PF01979"/>
    </source>
</evidence>
<dbReference type="Proteomes" id="UP000242287">
    <property type="component" value="Unassembled WGS sequence"/>
</dbReference>
<sequence length="475" mass="52851">MIIYYGAVLNPKTLENYDILPRCLLIVGDDGNVQWIKNDIKEHEVQDVLTENGFKDVEVVVMPNGEFLIPGFVDTHTHAPQFLSMGSGGQDELLAWLHNTVYPAENKVKDNHLALRAYKKVVRNIINLGTTTCCYYGSLHWEATSILADIVHEFGQRAFVGKCNMNREATEYYVEPSVDVSIANTHKLIDHIRALPQITPPLVKPILTPRFAVACTNKLLDELKKIADSDHGLNIQTHIAENREEVRRIKEELFPELPNYASVYDHYHLLRHNTVLGHAVHLEEGEIQLIADKKAGIAHCPISNFNLTSGVAPVGKYLDHGIKVGLGTDVSGGFSPSMLRVVQEASIAAKLLAYQAEVEGRPHSGTFTDKKLKIATLFFLATLGGAQVCDIDQHVGSFAPGKAFDALHVNLRDGNGNPGIWSDDIGDLFDDELKTSEDVLKILLERFLFCGDDRNLRRVYVQGRLIGGTEFPHHK</sequence>
<keyword evidence="7" id="KW-0862">Zinc</keyword>
<dbReference type="GO" id="GO:0008270">
    <property type="term" value="F:zinc ion binding"/>
    <property type="evidence" value="ECO:0007669"/>
    <property type="project" value="TreeGrafter"/>
</dbReference>
<dbReference type="InterPro" id="IPR032466">
    <property type="entry name" value="Metal_Hydrolase"/>
</dbReference>
<dbReference type="GO" id="GO:0006147">
    <property type="term" value="P:guanine catabolic process"/>
    <property type="evidence" value="ECO:0007669"/>
    <property type="project" value="UniProtKB-UniPathway"/>
</dbReference>
<evidence type="ECO:0000313" key="13">
    <source>
        <dbReference type="EMBL" id="PFH51742.1"/>
    </source>
</evidence>
<keyword evidence="5" id="KW-0479">Metal-binding</keyword>
<keyword evidence="14" id="KW-1185">Reference proteome</keyword>
<evidence type="ECO:0000256" key="10">
    <source>
        <dbReference type="ARBA" id="ARBA00069860"/>
    </source>
</evidence>
<dbReference type="InterPro" id="IPR011059">
    <property type="entry name" value="Metal-dep_hydrolase_composite"/>
</dbReference>
<comment type="pathway">
    <text evidence="2">Purine metabolism; guanine degradation; xanthine from guanine: step 1/1.</text>
</comment>
<evidence type="ECO:0000256" key="3">
    <source>
        <dbReference type="ARBA" id="ARBA00006745"/>
    </source>
</evidence>
<dbReference type="InterPro" id="IPR051607">
    <property type="entry name" value="Metallo-dep_hydrolases"/>
</dbReference>
<dbReference type="SUPFAM" id="SSF51556">
    <property type="entry name" value="Metallo-dependent hydrolases"/>
    <property type="match status" value="1"/>
</dbReference>
<comment type="function">
    <text evidence="9">Catalyzes the hydrolytic deamination of guanine, producing xanthine and ammonia.</text>
</comment>
<comment type="catalytic activity">
    <reaction evidence="8">
        <text>guanine + H2O + H(+) = xanthine + NH4(+)</text>
        <dbReference type="Rhea" id="RHEA:14665"/>
        <dbReference type="ChEBI" id="CHEBI:15377"/>
        <dbReference type="ChEBI" id="CHEBI:15378"/>
        <dbReference type="ChEBI" id="CHEBI:16235"/>
        <dbReference type="ChEBI" id="CHEBI:17712"/>
        <dbReference type="ChEBI" id="CHEBI:28938"/>
        <dbReference type="EC" id="3.5.4.3"/>
    </reaction>
</comment>
<evidence type="ECO:0000256" key="9">
    <source>
        <dbReference type="ARBA" id="ARBA00056079"/>
    </source>
</evidence>
<comment type="similarity">
    <text evidence="3">Belongs to the metallo-dependent hydrolases superfamily. ATZ/TRZ family.</text>
</comment>
<dbReference type="Gene3D" id="2.30.40.10">
    <property type="entry name" value="Urease, subunit C, domain 1"/>
    <property type="match status" value="1"/>
</dbReference>
<accession>A0A2A9NVP0</accession>
<reference evidence="13 14" key="1">
    <citation type="submission" date="2014-02" db="EMBL/GenBank/DDBJ databases">
        <title>Transposable element dynamics among asymbiotic and ectomycorrhizal Amanita fungi.</title>
        <authorList>
            <consortium name="DOE Joint Genome Institute"/>
            <person name="Hess J."/>
            <person name="Skrede I."/>
            <person name="Wolfe B."/>
            <person name="LaButti K."/>
            <person name="Ohm R.A."/>
            <person name="Grigoriev I.V."/>
            <person name="Pringle A."/>
        </authorList>
    </citation>
    <scope>NUCLEOTIDE SEQUENCE [LARGE SCALE GENOMIC DNA]</scope>
    <source>
        <strain evidence="13 14">SKay4041</strain>
    </source>
</reference>
<name>A0A2A9NVP0_9AGAR</name>
<gene>
    <name evidence="13" type="ORF">AMATHDRAFT_40007</name>
</gene>
<dbReference type="PANTHER" id="PTHR11271:SF6">
    <property type="entry name" value="GUANINE DEAMINASE"/>
    <property type="match status" value="1"/>
</dbReference>
<evidence type="ECO:0000256" key="8">
    <source>
        <dbReference type="ARBA" id="ARBA00051148"/>
    </source>
</evidence>
<organism evidence="13 14">
    <name type="scientific">Amanita thiersii Skay4041</name>
    <dbReference type="NCBI Taxonomy" id="703135"/>
    <lineage>
        <taxon>Eukaryota</taxon>
        <taxon>Fungi</taxon>
        <taxon>Dikarya</taxon>
        <taxon>Basidiomycota</taxon>
        <taxon>Agaricomycotina</taxon>
        <taxon>Agaricomycetes</taxon>
        <taxon>Agaricomycetidae</taxon>
        <taxon>Agaricales</taxon>
        <taxon>Pluteineae</taxon>
        <taxon>Amanitaceae</taxon>
        <taxon>Amanita</taxon>
    </lineage>
</organism>